<gene>
    <name evidence="1" type="ORF">M23134_06015</name>
</gene>
<keyword evidence="2" id="KW-1185">Reference proteome</keyword>
<comment type="caution">
    <text evidence="1">The sequence shown here is derived from an EMBL/GenBank/DDBJ whole genome shotgun (WGS) entry which is preliminary data.</text>
</comment>
<accession>A1ZU29</accession>
<evidence type="ECO:0000313" key="1">
    <source>
        <dbReference type="EMBL" id="EAY26142.1"/>
    </source>
</evidence>
<reference evidence="1 2" key="1">
    <citation type="submission" date="2007-01" db="EMBL/GenBank/DDBJ databases">
        <authorList>
            <person name="Haygood M."/>
            <person name="Podell S."/>
            <person name="Anderson C."/>
            <person name="Hopkinson B."/>
            <person name="Roe K."/>
            <person name="Barbeau K."/>
            <person name="Gaasterland T."/>
            <person name="Ferriera S."/>
            <person name="Johnson J."/>
            <person name="Kravitz S."/>
            <person name="Beeson K."/>
            <person name="Sutton G."/>
            <person name="Rogers Y.-H."/>
            <person name="Friedman R."/>
            <person name="Frazier M."/>
            <person name="Venter J.C."/>
        </authorList>
    </citation>
    <scope>NUCLEOTIDE SEQUENCE [LARGE SCALE GENOMIC DNA]</scope>
    <source>
        <strain evidence="1 2">ATCC 23134</strain>
    </source>
</reference>
<dbReference type="Proteomes" id="UP000004095">
    <property type="component" value="Unassembled WGS sequence"/>
</dbReference>
<sequence length="46" mass="5366">MFSAGVLSNTLNIVIKTMAVVYSKPKNEGMHKRQQNYKTLWLFSYK</sequence>
<evidence type="ECO:0000313" key="2">
    <source>
        <dbReference type="Proteomes" id="UP000004095"/>
    </source>
</evidence>
<protein>
    <submittedName>
        <fullName evidence="1">Uncharacterized protein</fullName>
    </submittedName>
</protein>
<name>A1ZU29_MICM2</name>
<organism evidence="1 2">
    <name type="scientific">Microscilla marina ATCC 23134</name>
    <dbReference type="NCBI Taxonomy" id="313606"/>
    <lineage>
        <taxon>Bacteria</taxon>
        <taxon>Pseudomonadati</taxon>
        <taxon>Bacteroidota</taxon>
        <taxon>Cytophagia</taxon>
        <taxon>Cytophagales</taxon>
        <taxon>Microscillaceae</taxon>
        <taxon>Microscilla</taxon>
    </lineage>
</organism>
<proteinExistence type="predicted"/>
<dbReference type="EMBL" id="AAWS01000038">
    <property type="protein sequence ID" value="EAY26142.1"/>
    <property type="molecule type" value="Genomic_DNA"/>
</dbReference>
<dbReference type="AlphaFoldDB" id="A1ZU29"/>